<accession>A0A4Y2PNE1</accession>
<dbReference type="EMBL" id="BGPR01134075">
    <property type="protein sequence ID" value="GBN52639.1"/>
    <property type="molecule type" value="Genomic_DNA"/>
</dbReference>
<reference evidence="1 2" key="1">
    <citation type="journal article" date="2019" name="Sci. Rep.">
        <title>Orb-weaving spider Araneus ventricosus genome elucidates the spidroin gene catalogue.</title>
        <authorList>
            <person name="Kono N."/>
            <person name="Nakamura H."/>
            <person name="Ohtoshi R."/>
            <person name="Moran D.A.P."/>
            <person name="Shinohara A."/>
            <person name="Yoshida Y."/>
            <person name="Fujiwara M."/>
            <person name="Mori M."/>
            <person name="Tomita M."/>
            <person name="Arakawa K."/>
        </authorList>
    </citation>
    <scope>NUCLEOTIDE SEQUENCE [LARGE SCALE GENOMIC DNA]</scope>
</reference>
<evidence type="ECO:0000313" key="2">
    <source>
        <dbReference type="Proteomes" id="UP000499080"/>
    </source>
</evidence>
<evidence type="ECO:0000313" key="1">
    <source>
        <dbReference type="EMBL" id="GBN52639.1"/>
    </source>
</evidence>
<organism evidence="1 2">
    <name type="scientific">Araneus ventricosus</name>
    <name type="common">Orbweaver spider</name>
    <name type="synonym">Epeira ventricosa</name>
    <dbReference type="NCBI Taxonomy" id="182803"/>
    <lineage>
        <taxon>Eukaryota</taxon>
        <taxon>Metazoa</taxon>
        <taxon>Ecdysozoa</taxon>
        <taxon>Arthropoda</taxon>
        <taxon>Chelicerata</taxon>
        <taxon>Arachnida</taxon>
        <taxon>Araneae</taxon>
        <taxon>Araneomorphae</taxon>
        <taxon>Entelegynae</taxon>
        <taxon>Araneoidea</taxon>
        <taxon>Araneidae</taxon>
        <taxon>Araneus</taxon>
    </lineage>
</organism>
<dbReference type="AlphaFoldDB" id="A0A4Y2PNE1"/>
<keyword evidence="2" id="KW-1185">Reference proteome</keyword>
<gene>
    <name evidence="1" type="ORF">AVEN_99955_1</name>
</gene>
<comment type="caution">
    <text evidence="1">The sequence shown here is derived from an EMBL/GenBank/DDBJ whole genome shotgun (WGS) entry which is preliminary data.</text>
</comment>
<dbReference type="Proteomes" id="UP000499080">
    <property type="component" value="Unassembled WGS sequence"/>
</dbReference>
<protein>
    <submittedName>
        <fullName evidence="1">Uncharacterized protein</fullName>
    </submittedName>
</protein>
<name>A0A4Y2PNE1_ARAVE</name>
<proteinExistence type="predicted"/>
<dbReference type="OrthoDB" id="5989194at2759"/>
<sequence>MIIIFKAMDPEIAALNRLRGALRQSVTKLENYMKQGASEDKVVLETKLTKMNNIQKKLFQLQKRYYELPPEADVTETDDAIENTEEMEVSLKYLIYKHSMSSKLNIEENKTEKLLSVKLPDISLPQFSGEYEELVTLNLSLLV</sequence>